<evidence type="ECO:0000313" key="2">
    <source>
        <dbReference type="Proteomes" id="UP000789570"/>
    </source>
</evidence>
<comment type="caution">
    <text evidence="1">The sequence shown here is derived from an EMBL/GenBank/DDBJ whole genome shotgun (WGS) entry which is preliminary data.</text>
</comment>
<sequence>MEVWLPVETASELLVSNLGCIKNNKEISLSLIISTASMRNRANNLEWITPKEKYFGILVVVVLENCINLNTDGGWCWMYSHIGKDPDEEWRA</sequence>
<dbReference type="AlphaFoldDB" id="A0A9N8YZN4"/>
<reference evidence="1" key="1">
    <citation type="submission" date="2021-06" db="EMBL/GenBank/DDBJ databases">
        <authorList>
            <person name="Kallberg Y."/>
            <person name="Tangrot J."/>
            <person name="Rosling A."/>
        </authorList>
    </citation>
    <scope>NUCLEOTIDE SEQUENCE</scope>
    <source>
        <strain evidence="1">UK204</strain>
    </source>
</reference>
<dbReference type="EMBL" id="CAJVPQ010000282">
    <property type="protein sequence ID" value="CAG8466377.1"/>
    <property type="molecule type" value="Genomic_DNA"/>
</dbReference>
<protein>
    <submittedName>
        <fullName evidence="1">16937_t:CDS:1</fullName>
    </submittedName>
</protein>
<gene>
    <name evidence="1" type="ORF">FCALED_LOCUS1999</name>
</gene>
<dbReference type="Proteomes" id="UP000789570">
    <property type="component" value="Unassembled WGS sequence"/>
</dbReference>
<evidence type="ECO:0000313" key="1">
    <source>
        <dbReference type="EMBL" id="CAG8466377.1"/>
    </source>
</evidence>
<proteinExistence type="predicted"/>
<accession>A0A9N8YZN4</accession>
<keyword evidence="2" id="KW-1185">Reference proteome</keyword>
<organism evidence="1 2">
    <name type="scientific">Funneliformis caledonium</name>
    <dbReference type="NCBI Taxonomy" id="1117310"/>
    <lineage>
        <taxon>Eukaryota</taxon>
        <taxon>Fungi</taxon>
        <taxon>Fungi incertae sedis</taxon>
        <taxon>Mucoromycota</taxon>
        <taxon>Glomeromycotina</taxon>
        <taxon>Glomeromycetes</taxon>
        <taxon>Glomerales</taxon>
        <taxon>Glomeraceae</taxon>
        <taxon>Funneliformis</taxon>
    </lineage>
</organism>
<name>A0A9N8YZN4_9GLOM</name>